<protein>
    <recommendedName>
        <fullName evidence="1">RiboL-PSP-HEPN domain-containing protein</fullName>
    </recommendedName>
</protein>
<dbReference type="Proteomes" id="UP000005876">
    <property type="component" value="Chromosome"/>
</dbReference>
<dbReference type="Pfam" id="PF18735">
    <property type="entry name" value="HEPN_RiboL-PSP"/>
    <property type="match status" value="1"/>
</dbReference>
<sequence length="218" mass="25746">MPSYSFGDYRRRTLDVQKLSDDYKTLKDIFYSRGRVALDHLTRSGILMLCGAWETYIEDVLREVATHLATLEKIDELPREVKSTIAQYVRNHKNVNKALELAESNWKTLYLNEIVEETISRFNTPKVKNIKDISKKLIGYEGILDCLISEEIDLINDFVKFRGHIAHNVRDRSEQYLNVETLDKYMDEFQMVVSRIDNQLLTYIRQYKTSRPWNKVNE</sequence>
<dbReference type="KEGG" id="pta:HPL003_22485"/>
<dbReference type="InterPro" id="IPR041519">
    <property type="entry name" value="HEPN_RiboL-PSP"/>
</dbReference>
<evidence type="ECO:0000313" key="2">
    <source>
        <dbReference type="EMBL" id="AET61221.1"/>
    </source>
</evidence>
<dbReference type="HOGENOM" id="CLU_1249771_0_0_9"/>
<reference key="2">
    <citation type="submission" date="2011-11" db="EMBL/GenBank/DDBJ databases">
        <authorList>
            <person name="Shin S.H."/>
            <person name="Kim S."/>
            <person name="Kim J.Y."/>
        </authorList>
    </citation>
    <scope>NUCLEOTIDE SEQUENCE</scope>
    <source>
        <strain>HPL-003</strain>
    </source>
</reference>
<accession>G7VQN2</accession>
<dbReference type="EMBL" id="CP003107">
    <property type="protein sequence ID" value="AET61221.1"/>
    <property type="molecule type" value="Genomic_DNA"/>
</dbReference>
<dbReference type="AlphaFoldDB" id="G7VQN2"/>
<proteinExistence type="predicted"/>
<name>G7VQN2_PAETH</name>
<reference evidence="2 3" key="3">
    <citation type="journal article" date="2012" name="J. Bacteriol.">
        <title>Genome Sequence of Paenibacillus terrae HPL-003, a Xylanase-Producing Bacterium Isolated from Soil Found in Forest Residue.</title>
        <authorList>
            <person name="Shin S.H."/>
            <person name="Kim S."/>
            <person name="Kim J.Y."/>
            <person name="Song H.Y."/>
            <person name="Cho S.J."/>
            <person name="Kim D.R."/>
            <person name="Lee K.I."/>
            <person name="Lim H.K."/>
            <person name="Park N.J."/>
            <person name="Hwang I.T."/>
            <person name="Yang K.S."/>
        </authorList>
    </citation>
    <scope>NUCLEOTIDE SEQUENCE [LARGE SCALE GENOMIC DNA]</scope>
    <source>
        <strain evidence="2 3">HPL-003</strain>
    </source>
</reference>
<evidence type="ECO:0000313" key="3">
    <source>
        <dbReference type="Proteomes" id="UP000005876"/>
    </source>
</evidence>
<reference evidence="3" key="1">
    <citation type="submission" date="2011-11" db="EMBL/GenBank/DDBJ databases">
        <title>Complete sequence of Paenibacillus terrae HPL-003.</title>
        <authorList>
            <person name="Shin S.H."/>
            <person name="Kim S."/>
            <person name="Kim J.Y."/>
        </authorList>
    </citation>
    <scope>NUCLEOTIDE SEQUENCE [LARGE SCALE GENOMIC DNA]</scope>
    <source>
        <strain evidence="3">HPL-003</strain>
    </source>
</reference>
<dbReference type="STRING" id="985665.HPL003_22485"/>
<dbReference type="OrthoDB" id="6990533at2"/>
<organism evidence="2 3">
    <name type="scientific">Paenibacillus terrae (strain HPL-003)</name>
    <dbReference type="NCBI Taxonomy" id="985665"/>
    <lineage>
        <taxon>Bacteria</taxon>
        <taxon>Bacillati</taxon>
        <taxon>Bacillota</taxon>
        <taxon>Bacilli</taxon>
        <taxon>Bacillales</taxon>
        <taxon>Paenibacillaceae</taxon>
        <taxon>Paenibacillus</taxon>
    </lineage>
</organism>
<gene>
    <name evidence="2" type="ordered locus">HPL003_22485</name>
</gene>
<evidence type="ECO:0000259" key="1">
    <source>
        <dbReference type="Pfam" id="PF18735"/>
    </source>
</evidence>
<feature type="domain" description="RiboL-PSP-HEPN" evidence="1">
    <location>
        <begin position="11"/>
        <end position="200"/>
    </location>
</feature>
<dbReference type="eggNOG" id="ENOG5033JD9">
    <property type="taxonomic scope" value="Bacteria"/>
</dbReference>
<dbReference type="RefSeq" id="WP_014281916.1">
    <property type="nucleotide sequence ID" value="NC_016641.1"/>
</dbReference>